<dbReference type="AlphaFoldDB" id="A0A369YKP7"/>
<gene>
    <name evidence="2" type="ORF">DPV84_00965</name>
    <name evidence="1" type="ORF">DPV93_01230</name>
</gene>
<dbReference type="Gene3D" id="2.60.40.3230">
    <property type="match status" value="1"/>
</dbReference>
<evidence type="ECO:0000313" key="4">
    <source>
        <dbReference type="Proteomes" id="UP000253950"/>
    </source>
</evidence>
<dbReference type="Pfam" id="PF07233">
    <property type="entry name" value="DUF1425"/>
    <property type="match status" value="1"/>
</dbReference>
<evidence type="ECO:0000313" key="3">
    <source>
        <dbReference type="Proteomes" id="UP000253872"/>
    </source>
</evidence>
<keyword evidence="4" id="KW-1185">Reference proteome</keyword>
<dbReference type="PROSITE" id="PS51257">
    <property type="entry name" value="PROKAR_LIPOPROTEIN"/>
    <property type="match status" value="1"/>
</dbReference>
<dbReference type="EMBL" id="QEPN01000001">
    <property type="protein sequence ID" value="RDE73810.1"/>
    <property type="molecule type" value="Genomic_DNA"/>
</dbReference>
<name>A0A369YKP7_9PAST</name>
<comment type="caution">
    <text evidence="1">The sequence shown here is derived from an EMBL/GenBank/DDBJ whole genome shotgun (WGS) entry which is preliminary data.</text>
</comment>
<dbReference type="Proteomes" id="UP000253872">
    <property type="component" value="Unassembled WGS sequence"/>
</dbReference>
<dbReference type="InterPro" id="IPR010824">
    <property type="entry name" value="DUF1425"/>
</dbReference>
<accession>A0A369YKP7</accession>
<organism evidence="1 3">
    <name type="scientific">Haemophilus sputorum</name>
    <dbReference type="NCBI Taxonomy" id="1078480"/>
    <lineage>
        <taxon>Bacteria</taxon>
        <taxon>Pseudomonadati</taxon>
        <taxon>Pseudomonadota</taxon>
        <taxon>Gammaproteobacteria</taxon>
        <taxon>Pasteurellales</taxon>
        <taxon>Pasteurellaceae</taxon>
        <taxon>Haemophilus</taxon>
    </lineage>
</organism>
<dbReference type="RefSeq" id="WP_010129695.1">
    <property type="nucleotide sequence ID" value="NZ_CAURJL010000003.1"/>
</dbReference>
<dbReference type="STRING" id="1035839.GCA_000238795_00602"/>
<dbReference type="EMBL" id="QEQG01000001">
    <property type="protein sequence ID" value="RDF12801.1"/>
    <property type="molecule type" value="Genomic_DNA"/>
</dbReference>
<dbReference type="InterPro" id="IPR038483">
    <property type="entry name" value="YcfL-like_sf"/>
</dbReference>
<dbReference type="Proteomes" id="UP000253950">
    <property type="component" value="Unassembled WGS sequence"/>
</dbReference>
<dbReference type="CDD" id="cd09030">
    <property type="entry name" value="DUF1425"/>
    <property type="match status" value="1"/>
</dbReference>
<evidence type="ECO:0000313" key="1">
    <source>
        <dbReference type="EMBL" id="RDE73810.1"/>
    </source>
</evidence>
<protein>
    <submittedName>
        <fullName evidence="1">DUF1425 domain-containing protein</fullName>
    </submittedName>
</protein>
<proteinExistence type="predicted"/>
<evidence type="ECO:0000313" key="2">
    <source>
        <dbReference type="EMBL" id="RDF12801.1"/>
    </source>
</evidence>
<reference evidence="3 4" key="1">
    <citation type="submission" date="2018-05" db="EMBL/GenBank/DDBJ databases">
        <title>Draft Genome Sequences for a Diverse set of 7 Haemophilus Species.</title>
        <authorList>
            <person name="Nichols M."/>
            <person name="Topaz N."/>
            <person name="Wang X."/>
            <person name="Wang X."/>
            <person name="Boxrud D."/>
        </authorList>
    </citation>
    <scope>NUCLEOTIDE SEQUENCE [LARGE SCALE GENOMIC DNA]</scope>
    <source>
        <strain evidence="1 3">C2002001239</strain>
        <strain evidence="2 4">C2015005473</strain>
    </source>
</reference>
<sequence length="122" mass="13793">MRNALFVFAIGSFFLTACGSNPQSYLPAKSKPIVNIESPMEQFVEVNAKADTLTLENKTDSPISSTLKFFWYDQHGATQSQDAANEGWQPFYLPAKSLLKINLIKPTPESENYRIYLRKNVI</sequence>